<organism evidence="17 18">
    <name type="scientific">Burkholderia cenocepacia (strain ATCC BAA-245 / DSM 16553 / LMG 16656 / NCTC 13227 / J2315 / CF5610)</name>
    <name type="common">Burkholderia cepacia (strain J2315)</name>
    <dbReference type="NCBI Taxonomy" id="216591"/>
    <lineage>
        <taxon>Bacteria</taxon>
        <taxon>Pseudomonadati</taxon>
        <taxon>Pseudomonadota</taxon>
        <taxon>Betaproteobacteria</taxon>
        <taxon>Burkholderiales</taxon>
        <taxon>Burkholderiaceae</taxon>
        <taxon>Burkholderia</taxon>
        <taxon>Burkholderia cepacia complex</taxon>
    </lineage>
</organism>
<dbReference type="GO" id="GO:0003924">
    <property type="term" value="F:GTPase activity"/>
    <property type="evidence" value="ECO:0007669"/>
    <property type="project" value="UniProtKB-UniRule"/>
</dbReference>
<dbReference type="PANTHER" id="PTHR43134">
    <property type="entry name" value="SIGNAL RECOGNITION PARTICLE RECEPTOR SUBUNIT ALPHA"/>
    <property type="match status" value="1"/>
</dbReference>
<name>B4EE67_BURCJ</name>
<evidence type="ECO:0000256" key="1">
    <source>
        <dbReference type="ARBA" id="ARBA00004413"/>
    </source>
</evidence>
<feature type="region of interest" description="Disordered" evidence="14">
    <location>
        <begin position="213"/>
        <end position="232"/>
    </location>
</feature>
<dbReference type="CDD" id="cd17873">
    <property type="entry name" value="FlhF"/>
    <property type="match status" value="1"/>
</dbReference>
<dbReference type="SUPFAM" id="SSF52540">
    <property type="entry name" value="P-loop containing nucleoside triphosphate hydrolases"/>
    <property type="match status" value="1"/>
</dbReference>
<evidence type="ECO:0000256" key="13">
    <source>
        <dbReference type="NCBIfam" id="TIGR03499"/>
    </source>
</evidence>
<protein>
    <recommendedName>
        <fullName evidence="3 13">Flagellar biosynthesis protein FlhF</fullName>
    </recommendedName>
</protein>
<dbReference type="GO" id="GO:0005047">
    <property type="term" value="F:signal recognition particle binding"/>
    <property type="evidence" value="ECO:0007669"/>
    <property type="project" value="TreeGrafter"/>
</dbReference>
<evidence type="ECO:0000256" key="5">
    <source>
        <dbReference type="ARBA" id="ARBA00022475"/>
    </source>
</evidence>
<dbReference type="RefSeq" id="WP_012492270.1">
    <property type="nucleotide sequence ID" value="NC_011000.1"/>
</dbReference>
<keyword evidence="17" id="KW-0969">Cilium</keyword>
<dbReference type="SMART" id="SM00382">
    <property type="entry name" value="AAA"/>
    <property type="match status" value="1"/>
</dbReference>
<evidence type="ECO:0000256" key="11">
    <source>
        <dbReference type="ARBA" id="ARBA00023225"/>
    </source>
</evidence>
<keyword evidence="5" id="KW-1003">Cell membrane</keyword>
<dbReference type="InterPro" id="IPR000897">
    <property type="entry name" value="SRP54_GTPase_dom"/>
</dbReference>
<keyword evidence="11" id="KW-1006">Bacterial flagellum protein export</keyword>
<dbReference type="HOGENOM" id="CLU_009301_11_5_4"/>
<feature type="region of interest" description="Disordered" evidence="14">
    <location>
        <begin position="114"/>
        <end position="133"/>
    </location>
</feature>
<dbReference type="GO" id="GO:0015031">
    <property type="term" value="P:protein transport"/>
    <property type="evidence" value="ECO:0007669"/>
    <property type="project" value="UniProtKB-KW"/>
</dbReference>
<dbReference type="InterPro" id="IPR020006">
    <property type="entry name" value="FlhF"/>
</dbReference>
<dbReference type="GO" id="GO:0005525">
    <property type="term" value="F:GTP binding"/>
    <property type="evidence" value="ECO:0007669"/>
    <property type="project" value="UniProtKB-UniRule"/>
</dbReference>
<keyword evidence="7" id="KW-1005">Bacterial flagellum biogenesis</keyword>
<keyword evidence="8" id="KW-0653">Protein transport</keyword>
<evidence type="ECO:0000256" key="14">
    <source>
        <dbReference type="SAM" id="MobiDB-lite"/>
    </source>
</evidence>
<accession>B4EE67</accession>
<evidence type="ECO:0000256" key="2">
    <source>
        <dbReference type="ARBA" id="ARBA00008531"/>
    </source>
</evidence>
<keyword evidence="4" id="KW-0813">Transport</keyword>
<evidence type="ECO:0000256" key="9">
    <source>
        <dbReference type="ARBA" id="ARBA00023134"/>
    </source>
</evidence>
<dbReference type="InterPro" id="IPR027417">
    <property type="entry name" value="P-loop_NTPase"/>
</dbReference>
<comment type="similarity">
    <text evidence="2">Belongs to the GTP-binding SRP family.</text>
</comment>
<comment type="function">
    <text evidence="12">Necessary for flagellar biosynthesis. May be involved in translocation of the flagellum.</text>
</comment>
<evidence type="ECO:0000313" key="17">
    <source>
        <dbReference type="EMBL" id="CAR50450.1"/>
    </source>
</evidence>
<feature type="domain" description="SRP54-type proteins GTP-binding" evidence="16">
    <location>
        <begin position="367"/>
        <end position="563"/>
    </location>
</feature>
<sequence length="599" mass="62503">MNIRKFTGATSRDALRLVREALGADAVVLSNRTLDDGSVEIVALADSDLAAVAPPAARPRVATSRVPESVPAAAVPGIVSRPGIAPRPAVNPYAAGEGGLPDVFSSVFGASADAHDADAHSPSSDADAPAAAAPSIVAPAAGTPAPGSPAAPSEPAPWLVEHAKRLTQQRDALIARAQAPVEPQPSAPAPRAAASATPPDWARDIVRDAERRMPAAGSLAAGSPAAGSPAAAKRASDTGAAYAGRASERTRLSADTAAAVADAVKSRLERIVNDTVMQELGELRGMMQEQFDSLMWHDRQRRSAVHGALTKHLFAAGFSAQLVRMLVDNLPSGDGAQTFGQAAEWAQSVLASNLPVLDSEDALMERGGVFALMGPTGVGKTTTTAKLAARCVMRFGASKVALLTTDSYRIGGHEQLRIFGKILGVPVHAVKDAGDLALALSELRNKHIVLIDTIGMSQRDRAVSDQIAMLHGANAPVQRLLLLNATSHGDTLNEVVQAYRSAGEHPDLAGCILTKLDEATHLGGVLDTVIRYKLPVHYVSTGQKVPENLYVASTKFLLKSAFCVPRDGSPFVPQDEDMPTLLSALTARSTAELHEVRFG</sequence>
<dbReference type="AlphaFoldDB" id="B4EE67"/>
<dbReference type="KEGG" id="bcj:BCAL0142"/>
<evidence type="ECO:0000256" key="6">
    <source>
        <dbReference type="ARBA" id="ARBA00022741"/>
    </source>
</evidence>
<dbReference type="Pfam" id="PF00448">
    <property type="entry name" value="SRP54"/>
    <property type="match status" value="1"/>
</dbReference>
<dbReference type="Proteomes" id="UP000001035">
    <property type="component" value="Chromosome 1"/>
</dbReference>
<dbReference type="eggNOG" id="COG1419">
    <property type="taxonomic scope" value="Bacteria"/>
</dbReference>
<evidence type="ECO:0000256" key="12">
    <source>
        <dbReference type="ARBA" id="ARBA00025337"/>
    </source>
</evidence>
<feature type="compositionally biased region" description="Low complexity" evidence="14">
    <location>
        <begin position="214"/>
        <end position="232"/>
    </location>
</feature>
<evidence type="ECO:0000313" key="18">
    <source>
        <dbReference type="Proteomes" id="UP000001035"/>
    </source>
</evidence>
<dbReference type="InterPro" id="IPR047040">
    <property type="entry name" value="FlhF__GTPase_dom"/>
</dbReference>
<dbReference type="GO" id="GO:0006614">
    <property type="term" value="P:SRP-dependent cotranslational protein targeting to membrane"/>
    <property type="evidence" value="ECO:0007669"/>
    <property type="project" value="UniProtKB-UniRule"/>
</dbReference>
<dbReference type="InterPro" id="IPR003593">
    <property type="entry name" value="AAA+_ATPase"/>
</dbReference>
<keyword evidence="17" id="KW-0282">Flagellum</keyword>
<keyword evidence="17" id="KW-0966">Cell projection</keyword>
<evidence type="ECO:0000259" key="16">
    <source>
        <dbReference type="SMART" id="SM00962"/>
    </source>
</evidence>
<evidence type="ECO:0000259" key="15">
    <source>
        <dbReference type="SMART" id="SM00382"/>
    </source>
</evidence>
<evidence type="ECO:0000256" key="3">
    <source>
        <dbReference type="ARBA" id="ARBA00014919"/>
    </source>
</evidence>
<evidence type="ECO:0000256" key="8">
    <source>
        <dbReference type="ARBA" id="ARBA00022927"/>
    </source>
</evidence>
<proteinExistence type="inferred from homology"/>
<dbReference type="GO" id="GO:0005886">
    <property type="term" value="C:plasma membrane"/>
    <property type="evidence" value="ECO:0007669"/>
    <property type="project" value="UniProtKB-SubCell"/>
</dbReference>
<evidence type="ECO:0000256" key="7">
    <source>
        <dbReference type="ARBA" id="ARBA00022795"/>
    </source>
</evidence>
<dbReference type="BioCyc" id="BCEN216591:G1G1V-164-MONOMER"/>
<keyword evidence="18" id="KW-1185">Reference proteome</keyword>
<feature type="compositionally biased region" description="Low complexity" evidence="14">
    <location>
        <begin position="189"/>
        <end position="199"/>
    </location>
</feature>
<evidence type="ECO:0000256" key="4">
    <source>
        <dbReference type="ARBA" id="ARBA00022448"/>
    </source>
</evidence>
<feature type="compositionally biased region" description="Low complexity" evidence="14">
    <location>
        <begin position="120"/>
        <end position="133"/>
    </location>
</feature>
<comment type="subcellular location">
    <subcellularLocation>
        <location evidence="1">Cell membrane</location>
        <topology evidence="1">Peripheral membrane protein</topology>
        <orientation evidence="1">Cytoplasmic side</orientation>
    </subcellularLocation>
</comment>
<dbReference type="NCBIfam" id="TIGR03499">
    <property type="entry name" value="FlhF"/>
    <property type="match status" value="1"/>
</dbReference>
<keyword evidence="6" id="KW-0547">Nucleotide-binding</keyword>
<dbReference type="GO" id="GO:0044781">
    <property type="term" value="P:bacterial-type flagellum organization"/>
    <property type="evidence" value="ECO:0007669"/>
    <property type="project" value="UniProtKB-UniRule"/>
</dbReference>
<dbReference type="Gene3D" id="3.40.50.300">
    <property type="entry name" value="P-loop containing nucleotide triphosphate hydrolases"/>
    <property type="match status" value="1"/>
</dbReference>
<reference evidence="17 18" key="1">
    <citation type="journal article" date="2009" name="J. Bacteriol.">
        <title>The genome of Burkholderia cenocepacia J2315, an epidemic pathogen of cystic fibrosis patients.</title>
        <authorList>
            <person name="Holden M.T."/>
            <person name="Seth-Smith H.M."/>
            <person name="Crossman L.C."/>
            <person name="Sebaihia M."/>
            <person name="Bentley S.D."/>
            <person name="Cerdeno-Tarraga A.M."/>
            <person name="Thomson N.R."/>
            <person name="Bason N."/>
            <person name="Quail M.A."/>
            <person name="Sharp S."/>
            <person name="Cherevach I."/>
            <person name="Churcher C."/>
            <person name="Goodhead I."/>
            <person name="Hauser H."/>
            <person name="Holroyd N."/>
            <person name="Mungall K."/>
            <person name="Scott P."/>
            <person name="Walker D."/>
            <person name="White B."/>
            <person name="Rose H."/>
            <person name="Iversen P."/>
            <person name="Mil-Homens D."/>
            <person name="Rocha E.P."/>
            <person name="Fialho A.M."/>
            <person name="Baldwin A."/>
            <person name="Dowson C."/>
            <person name="Barrell B.G."/>
            <person name="Govan J.R."/>
            <person name="Vandamme P."/>
            <person name="Hart C.A."/>
            <person name="Mahenthiralingam E."/>
            <person name="Parkhill J."/>
        </authorList>
    </citation>
    <scope>NUCLEOTIDE SEQUENCE [LARGE SCALE GENOMIC DNA]</scope>
    <source>
        <strain evidence="18">ATCC BAA-245 / DSM 16553 / LMG 16656 / NCTC 13227 / J2315 / CF5610</strain>
    </source>
</reference>
<dbReference type="SMART" id="SM00962">
    <property type="entry name" value="SRP54"/>
    <property type="match status" value="1"/>
</dbReference>
<feature type="domain" description="AAA+ ATPase" evidence="15">
    <location>
        <begin position="366"/>
        <end position="536"/>
    </location>
</feature>
<gene>
    <name evidence="17" type="ORF">BCAL0142</name>
</gene>
<keyword evidence="10" id="KW-0472">Membrane</keyword>
<keyword evidence="9" id="KW-0342">GTP-binding</keyword>
<evidence type="ECO:0000256" key="10">
    <source>
        <dbReference type="ARBA" id="ARBA00023136"/>
    </source>
</evidence>
<dbReference type="PANTHER" id="PTHR43134:SF3">
    <property type="entry name" value="FLAGELLAR BIOSYNTHESIS PROTEIN FLHF"/>
    <property type="match status" value="1"/>
</dbReference>
<feature type="region of interest" description="Disordered" evidence="14">
    <location>
        <begin position="179"/>
        <end position="200"/>
    </location>
</feature>
<dbReference type="FunFam" id="3.40.50.300:FF:000695">
    <property type="entry name" value="Flagellar biosynthesis regulator FlhF"/>
    <property type="match status" value="1"/>
</dbReference>
<dbReference type="EMBL" id="AM747720">
    <property type="protein sequence ID" value="CAR50450.1"/>
    <property type="molecule type" value="Genomic_DNA"/>
</dbReference>